<evidence type="ECO:0000313" key="3">
    <source>
        <dbReference type="Proteomes" id="UP000192796"/>
    </source>
</evidence>
<gene>
    <name evidence="2" type="ORF">A3860_29840</name>
</gene>
<name>A0A1V9FU84_9BACT</name>
<evidence type="ECO:0000259" key="1">
    <source>
        <dbReference type="Pfam" id="PF14280"/>
    </source>
</evidence>
<comment type="caution">
    <text evidence="2">The sequence shown here is derived from an EMBL/GenBank/DDBJ whole genome shotgun (WGS) entry which is preliminary data.</text>
</comment>
<dbReference type="InterPro" id="IPR025375">
    <property type="entry name" value="DUF4365"/>
</dbReference>
<dbReference type="Proteomes" id="UP000192796">
    <property type="component" value="Unassembled WGS sequence"/>
</dbReference>
<keyword evidence="3" id="KW-1185">Reference proteome</keyword>
<dbReference type="AlphaFoldDB" id="A0A1V9FU84"/>
<dbReference type="RefSeq" id="WP_081149894.1">
    <property type="nucleotide sequence ID" value="NZ_LVYD01000054.1"/>
</dbReference>
<reference evidence="2 3" key="1">
    <citation type="submission" date="2016-03" db="EMBL/GenBank/DDBJ databases">
        <title>Niastella vici sp. nov., isolated from farmland soil.</title>
        <authorList>
            <person name="Chen L."/>
            <person name="Wang D."/>
            <person name="Yang S."/>
            <person name="Wang G."/>
        </authorList>
    </citation>
    <scope>NUCLEOTIDE SEQUENCE [LARGE SCALE GENOMIC DNA]</scope>
    <source>
        <strain evidence="2 3">DJ57</strain>
    </source>
</reference>
<dbReference type="OrthoDB" id="652300at2"/>
<feature type="domain" description="DUF4365" evidence="1">
    <location>
        <begin position="18"/>
        <end position="159"/>
    </location>
</feature>
<sequence>MAFSDYPQVDDASERADESSTSLMALFSQANGFICRPLPRDTGVDFMVELVTERQKARGWHFGVQLKSVSEIETVNQGQMISYSFKTSRLHYLGVNVPNLGMVVIYDYKTKQSYYELASLITKHLFDERGNSDWEQQDTVNIHVPTNNKLDSESIPTLHAWLVSVFNNAVRMNDSYGGLYGLPRTSMRYSPDDFDLNSPQGIISYLEKNGTDLLINYQLGEVSRLIARLTDQDISEHTSILCLAATARSQAGRFNESHVLCRKALRRSDLTEDQRIQILYEDIKNRFKLGKVSLEDSITEMAALKERPLSTQSRLTIAVNQLQAQLANGTFVDAVTEKYRQQIFALFDQIEASNLPGSIKFLLNLWNADNYSLFINLTFTVNARAAHLGTFNDWVQAMQRIMALDKELLNFLETIAKRVEGQSCKLVRAYTLQIHVKHMVTREIGSSFLRPERNNFEGFQKNLQANINLALNAVNYFNEEGVKYEAYVALRNALELLEIGRFKLGKALNHDIDGLYELLKTWEDEMLLDPVDLQVPGIFERAGLKATKEGEVIADFTDEQNQILSRLLSRKDGMSTNQLGYLIGEINSYQEVFKRCPPDEIGVRSIYQPVPDVPRYDHPVRYVLIKKSFNFESSPSYDIFVPLKDWGYWIEEYNNSA</sequence>
<protein>
    <recommendedName>
        <fullName evidence="1">DUF4365 domain-containing protein</fullName>
    </recommendedName>
</protein>
<dbReference type="Pfam" id="PF14280">
    <property type="entry name" value="DUF4365"/>
    <property type="match status" value="1"/>
</dbReference>
<dbReference type="EMBL" id="LVYD01000054">
    <property type="protein sequence ID" value="OQP61902.1"/>
    <property type="molecule type" value="Genomic_DNA"/>
</dbReference>
<accession>A0A1V9FU84</accession>
<evidence type="ECO:0000313" key="2">
    <source>
        <dbReference type="EMBL" id="OQP61902.1"/>
    </source>
</evidence>
<proteinExistence type="predicted"/>
<organism evidence="2 3">
    <name type="scientific">Niastella vici</name>
    <dbReference type="NCBI Taxonomy" id="1703345"/>
    <lineage>
        <taxon>Bacteria</taxon>
        <taxon>Pseudomonadati</taxon>
        <taxon>Bacteroidota</taxon>
        <taxon>Chitinophagia</taxon>
        <taxon>Chitinophagales</taxon>
        <taxon>Chitinophagaceae</taxon>
        <taxon>Niastella</taxon>
    </lineage>
</organism>